<accession>A0ABV8K6Q6</accession>
<dbReference type="RefSeq" id="WP_377720293.1">
    <property type="nucleotide sequence ID" value="NZ_JBHSAM010000028.1"/>
</dbReference>
<protein>
    <recommendedName>
        <fullName evidence="4">Collagen-like protein</fullName>
    </recommendedName>
</protein>
<feature type="region of interest" description="Disordered" evidence="1">
    <location>
        <begin position="1"/>
        <end position="50"/>
    </location>
</feature>
<reference evidence="3" key="1">
    <citation type="journal article" date="2019" name="Int. J. Syst. Evol. Microbiol.">
        <title>The Global Catalogue of Microorganisms (GCM) 10K type strain sequencing project: providing services to taxonomists for standard genome sequencing and annotation.</title>
        <authorList>
            <consortium name="The Broad Institute Genomics Platform"/>
            <consortium name="The Broad Institute Genome Sequencing Center for Infectious Disease"/>
            <person name="Wu L."/>
            <person name="Ma J."/>
        </authorList>
    </citation>
    <scope>NUCLEOTIDE SEQUENCE [LARGE SCALE GENOMIC DNA]</scope>
    <source>
        <strain evidence="3">IBRC-M 10987</strain>
    </source>
</reference>
<comment type="caution">
    <text evidence="2">The sequence shown here is derived from an EMBL/GenBank/DDBJ whole genome shotgun (WGS) entry which is preliminary data.</text>
</comment>
<keyword evidence="3" id="KW-1185">Reference proteome</keyword>
<evidence type="ECO:0000313" key="2">
    <source>
        <dbReference type="EMBL" id="MFC4101691.1"/>
    </source>
</evidence>
<evidence type="ECO:0000313" key="3">
    <source>
        <dbReference type="Proteomes" id="UP001595715"/>
    </source>
</evidence>
<dbReference type="EMBL" id="JBHSAM010000028">
    <property type="protein sequence ID" value="MFC4101691.1"/>
    <property type="molecule type" value="Genomic_DNA"/>
</dbReference>
<proteinExistence type="predicted"/>
<organism evidence="2 3">
    <name type="scientific">Paenibacillus xanthanilyticus</name>
    <dbReference type="NCBI Taxonomy" id="1783531"/>
    <lineage>
        <taxon>Bacteria</taxon>
        <taxon>Bacillati</taxon>
        <taxon>Bacillota</taxon>
        <taxon>Bacilli</taxon>
        <taxon>Bacillales</taxon>
        <taxon>Paenibacillaceae</taxon>
        <taxon>Paenibacillus</taxon>
    </lineage>
</organism>
<evidence type="ECO:0000256" key="1">
    <source>
        <dbReference type="SAM" id="MobiDB-lite"/>
    </source>
</evidence>
<sequence>MHDAPAFTPRGFQPPSQFPFSTPANPFIPPLSPSQPFVPGTLTPPPSSGSLPFVPGTLTPFPQQPGGLVPPIQPGTLSLANLTGLLASHPRPQGAPPVALLAVYQLLKSNPGLLRFFIQQRPQTLQHALQLAQTGSFTSRPDEERVIPGSCYFQWTLAFTFTDVYLIWPAANFFGFVVGYCAPFSTPCAVPDFQVLFSVC</sequence>
<gene>
    <name evidence="2" type="ORF">ACFOZ8_18765</name>
</gene>
<name>A0ABV8K6Q6_9BACL</name>
<evidence type="ECO:0008006" key="4">
    <source>
        <dbReference type="Google" id="ProtNLM"/>
    </source>
</evidence>
<dbReference type="Proteomes" id="UP001595715">
    <property type="component" value="Unassembled WGS sequence"/>
</dbReference>